<feature type="domain" description="DUF4325" evidence="1">
    <location>
        <begin position="24"/>
        <end position="87"/>
    </location>
</feature>
<evidence type="ECO:0000259" key="1">
    <source>
        <dbReference type="Pfam" id="PF14213"/>
    </source>
</evidence>
<dbReference type="AlphaFoldDB" id="A0A2T3Q8C2"/>
<evidence type="ECO:0000313" key="3">
    <source>
        <dbReference type="Proteomes" id="UP000251647"/>
    </source>
</evidence>
<protein>
    <recommendedName>
        <fullName evidence="1">DUF4325 domain-containing protein</fullName>
    </recommendedName>
</protein>
<dbReference type="InterPro" id="IPR025474">
    <property type="entry name" value="DUF4325"/>
</dbReference>
<dbReference type="Proteomes" id="UP000251647">
    <property type="component" value="Unassembled WGS sequence"/>
</dbReference>
<dbReference type="EMBL" id="UATL01000008">
    <property type="protein sequence ID" value="SPY46029.1"/>
    <property type="molecule type" value="Genomic_DNA"/>
</dbReference>
<accession>A0A2T3Q8C2</accession>
<reference evidence="2 3" key="1">
    <citation type="submission" date="2018-06" db="EMBL/GenBank/DDBJ databases">
        <authorList>
            <consortium name="Pathogen Informatics"/>
            <person name="Doyle S."/>
        </authorList>
    </citation>
    <scope>NUCLEOTIDE SEQUENCE [LARGE SCALE GENOMIC DNA]</scope>
    <source>
        <strain evidence="2 3">NCTC11647</strain>
    </source>
</reference>
<dbReference type="OrthoDB" id="1551124at2"/>
<name>A0A2T3Q8C2_PHODM</name>
<organism evidence="2 3">
    <name type="scientific">Photobacterium damselae</name>
    <dbReference type="NCBI Taxonomy" id="38293"/>
    <lineage>
        <taxon>Bacteria</taxon>
        <taxon>Pseudomonadati</taxon>
        <taxon>Pseudomonadota</taxon>
        <taxon>Gammaproteobacteria</taxon>
        <taxon>Vibrionales</taxon>
        <taxon>Vibrionaceae</taxon>
        <taxon>Photobacterium</taxon>
    </lineage>
</organism>
<proteinExistence type="predicted"/>
<evidence type="ECO:0000313" key="2">
    <source>
        <dbReference type="EMBL" id="SPY46029.1"/>
    </source>
</evidence>
<dbReference type="Pfam" id="PF14213">
    <property type="entry name" value="DUF4325"/>
    <property type="match status" value="1"/>
</dbReference>
<sequence>MILYIKDFTKYPGARYKKLGPSSGEEYRDEILLPQIQKHGADLVINLDGVFGYGSSFLEEIFGGCVRKGISGTIMKEIVSKIISDDDDDLVFEIQGYVEDAIRAS</sequence>
<gene>
    <name evidence="2" type="ORF">NCTC11647_04375</name>
</gene>